<keyword evidence="2" id="KW-1185">Reference proteome</keyword>
<dbReference type="Proteomes" id="UP001632038">
    <property type="component" value="Unassembled WGS sequence"/>
</dbReference>
<protein>
    <submittedName>
        <fullName evidence="1">Uncharacterized protein</fullName>
    </submittedName>
</protein>
<dbReference type="AlphaFoldDB" id="A0ABD3CJX8"/>
<accession>A0ABD3CJX8</accession>
<name>A0ABD3CJX8_9LAMI</name>
<gene>
    <name evidence="1" type="ORF">CASFOL_026863</name>
</gene>
<dbReference type="EMBL" id="JAVIJP010000034">
    <property type="protein sequence ID" value="KAL3629641.1"/>
    <property type="molecule type" value="Genomic_DNA"/>
</dbReference>
<organism evidence="1 2">
    <name type="scientific">Castilleja foliolosa</name>
    <dbReference type="NCBI Taxonomy" id="1961234"/>
    <lineage>
        <taxon>Eukaryota</taxon>
        <taxon>Viridiplantae</taxon>
        <taxon>Streptophyta</taxon>
        <taxon>Embryophyta</taxon>
        <taxon>Tracheophyta</taxon>
        <taxon>Spermatophyta</taxon>
        <taxon>Magnoliopsida</taxon>
        <taxon>eudicotyledons</taxon>
        <taxon>Gunneridae</taxon>
        <taxon>Pentapetalae</taxon>
        <taxon>asterids</taxon>
        <taxon>lamiids</taxon>
        <taxon>Lamiales</taxon>
        <taxon>Orobanchaceae</taxon>
        <taxon>Pedicularideae</taxon>
        <taxon>Castillejinae</taxon>
        <taxon>Castilleja</taxon>
    </lineage>
</organism>
<sequence length="38" mass="4329">MVHIMGNGSDMLSRQRHGWNNYLTPLLLGLGVEAMRYP</sequence>
<evidence type="ECO:0000313" key="2">
    <source>
        <dbReference type="Proteomes" id="UP001632038"/>
    </source>
</evidence>
<comment type="caution">
    <text evidence="1">The sequence shown here is derived from an EMBL/GenBank/DDBJ whole genome shotgun (WGS) entry which is preliminary data.</text>
</comment>
<reference evidence="2" key="1">
    <citation type="journal article" date="2024" name="IScience">
        <title>Strigolactones Initiate the Formation of Haustorium-like Structures in Castilleja.</title>
        <authorList>
            <person name="Buerger M."/>
            <person name="Peterson D."/>
            <person name="Chory J."/>
        </authorList>
    </citation>
    <scope>NUCLEOTIDE SEQUENCE [LARGE SCALE GENOMIC DNA]</scope>
</reference>
<evidence type="ECO:0000313" key="1">
    <source>
        <dbReference type="EMBL" id="KAL3629641.1"/>
    </source>
</evidence>
<proteinExistence type="predicted"/>